<evidence type="ECO:0000256" key="4">
    <source>
        <dbReference type="ARBA" id="ARBA00022475"/>
    </source>
</evidence>
<dbReference type="Pfam" id="PF24606">
    <property type="entry name" value="CEMIP_beta-hel"/>
    <property type="match status" value="1"/>
</dbReference>
<keyword evidence="5 13" id="KW-0812">Transmembrane</keyword>
<dbReference type="InterPro" id="IPR019316">
    <property type="entry name" value="G8_domain"/>
</dbReference>
<dbReference type="Proteomes" id="UP001474421">
    <property type="component" value="Unassembled WGS sequence"/>
</dbReference>
<dbReference type="SMART" id="SM00710">
    <property type="entry name" value="PbH1"/>
    <property type="match status" value="5"/>
</dbReference>
<dbReference type="Pfam" id="PF07691">
    <property type="entry name" value="PA14"/>
    <property type="match status" value="1"/>
</dbReference>
<evidence type="ECO:0000256" key="9">
    <source>
        <dbReference type="ARBA" id="ARBA00023136"/>
    </source>
</evidence>
<dbReference type="Gene3D" id="2.60.120.1560">
    <property type="match status" value="1"/>
</dbReference>
<dbReference type="PANTHER" id="PTHR46769:SF1">
    <property type="entry name" value="FIBROCYSTIN"/>
    <property type="match status" value="1"/>
</dbReference>
<keyword evidence="11" id="KW-0966">Cell projection</keyword>
<dbReference type="SMART" id="SM00429">
    <property type="entry name" value="IPT"/>
    <property type="match status" value="3"/>
</dbReference>
<comment type="subcellular location">
    <subcellularLocation>
        <location evidence="2">Cell membrane</location>
    </subcellularLocation>
    <subcellularLocation>
        <location evidence="3">Cell projection</location>
    </subcellularLocation>
    <subcellularLocation>
        <location evidence="1">Membrane</location>
        <topology evidence="1">Single-pass membrane protein</topology>
    </subcellularLocation>
</comment>
<protein>
    <submittedName>
        <fullName evidence="17">Fibrocystin</fullName>
    </submittedName>
</protein>
<evidence type="ECO:0000256" key="7">
    <source>
        <dbReference type="ARBA" id="ARBA00022737"/>
    </source>
</evidence>
<evidence type="ECO:0000256" key="8">
    <source>
        <dbReference type="ARBA" id="ARBA00022989"/>
    </source>
</evidence>
<dbReference type="Pfam" id="PF10162">
    <property type="entry name" value="G8"/>
    <property type="match status" value="2"/>
</dbReference>
<dbReference type="InterPro" id="IPR014756">
    <property type="entry name" value="Ig_E-set"/>
</dbReference>
<dbReference type="EMBL" id="JAOTOJ010000001">
    <property type="protein sequence ID" value="KAK9411062.1"/>
    <property type="molecule type" value="Genomic_DNA"/>
</dbReference>
<dbReference type="InterPro" id="IPR012334">
    <property type="entry name" value="Pectin_lyas_fold"/>
</dbReference>
<evidence type="ECO:0000256" key="12">
    <source>
        <dbReference type="SAM" id="MobiDB-lite"/>
    </source>
</evidence>
<dbReference type="Gene3D" id="2.160.20.10">
    <property type="entry name" value="Single-stranded right-handed beta-helix, Pectin lyase-like"/>
    <property type="match status" value="1"/>
</dbReference>
<organism evidence="17 18">
    <name type="scientific">Crotalus adamanteus</name>
    <name type="common">Eastern diamondback rattlesnake</name>
    <dbReference type="NCBI Taxonomy" id="8729"/>
    <lineage>
        <taxon>Eukaryota</taxon>
        <taxon>Metazoa</taxon>
        <taxon>Chordata</taxon>
        <taxon>Craniata</taxon>
        <taxon>Vertebrata</taxon>
        <taxon>Euteleostomi</taxon>
        <taxon>Lepidosauria</taxon>
        <taxon>Squamata</taxon>
        <taxon>Bifurcata</taxon>
        <taxon>Unidentata</taxon>
        <taxon>Episquamata</taxon>
        <taxon>Toxicofera</taxon>
        <taxon>Serpentes</taxon>
        <taxon>Colubroidea</taxon>
        <taxon>Viperidae</taxon>
        <taxon>Crotalinae</taxon>
        <taxon>Crotalus</taxon>
    </lineage>
</organism>
<dbReference type="SUPFAM" id="SSF51126">
    <property type="entry name" value="Pectin lyase-like"/>
    <property type="match status" value="1"/>
</dbReference>
<dbReference type="SMART" id="SM01225">
    <property type="entry name" value="G8"/>
    <property type="match status" value="2"/>
</dbReference>
<evidence type="ECO:0000259" key="15">
    <source>
        <dbReference type="PROSITE" id="PS51484"/>
    </source>
</evidence>
<dbReference type="CDD" id="cd00603">
    <property type="entry name" value="IPT_PCSR"/>
    <property type="match status" value="4"/>
</dbReference>
<dbReference type="InterPro" id="IPR011658">
    <property type="entry name" value="PA14_dom"/>
</dbReference>
<gene>
    <name evidence="17" type="ORF">NXF25_002237</name>
</gene>
<feature type="signal peptide" evidence="14">
    <location>
        <begin position="1"/>
        <end position="17"/>
    </location>
</feature>
<dbReference type="PROSITE" id="PS51820">
    <property type="entry name" value="PA14"/>
    <property type="match status" value="1"/>
</dbReference>
<evidence type="ECO:0000256" key="10">
    <source>
        <dbReference type="ARBA" id="ARBA00023180"/>
    </source>
</evidence>
<evidence type="ECO:0000256" key="1">
    <source>
        <dbReference type="ARBA" id="ARBA00004167"/>
    </source>
</evidence>
<name>A0AAW1CAK4_CROAD</name>
<dbReference type="InterPro" id="IPR052387">
    <property type="entry name" value="Fibrocystin"/>
</dbReference>
<feature type="domain" description="PA14" evidence="16">
    <location>
        <begin position="309"/>
        <end position="467"/>
    </location>
</feature>
<dbReference type="Gene3D" id="2.60.40.10">
    <property type="entry name" value="Immunoglobulins"/>
    <property type="match status" value="4"/>
</dbReference>
<evidence type="ECO:0000256" key="5">
    <source>
        <dbReference type="ARBA" id="ARBA00022692"/>
    </source>
</evidence>
<comment type="caution">
    <text evidence="17">The sequence shown here is derived from an EMBL/GenBank/DDBJ whole genome shotgun (WGS) entry which is preliminary data.</text>
</comment>
<reference evidence="17 18" key="1">
    <citation type="journal article" date="2024" name="Proc. Natl. Acad. Sci. U.S.A.">
        <title>The genetic regulatory architecture and epigenomic basis for age-related changes in rattlesnake venom.</title>
        <authorList>
            <person name="Hogan M.P."/>
            <person name="Holding M.L."/>
            <person name="Nystrom G.S."/>
            <person name="Colston T.J."/>
            <person name="Bartlett D.A."/>
            <person name="Mason A.J."/>
            <person name="Ellsworth S.A."/>
            <person name="Rautsaw R.M."/>
            <person name="Lawrence K.C."/>
            <person name="Strickland J.L."/>
            <person name="He B."/>
            <person name="Fraser P."/>
            <person name="Margres M.J."/>
            <person name="Gilbert D.M."/>
            <person name="Gibbs H.L."/>
            <person name="Parkinson C.L."/>
            <person name="Rokyta D.R."/>
        </authorList>
    </citation>
    <scope>NUCLEOTIDE SEQUENCE [LARGE SCALE GENOMIC DNA]</scope>
    <source>
        <tissue evidence="17">Blood</tissue>
    </source>
</reference>
<keyword evidence="7" id="KW-0677">Repeat</keyword>
<sequence length="3045" mass="338196">MPFFFKTLLLFVAVTLAKLIMEPKSGSLGGGTWITINFDALSHSVNWSQPEVALLNPELHPVLCDVMPVSFFMSTVKCQTRSSPQEGLYHLLLSLNEQSISNLDELYEENCTFQFSIAETPVVFQVNPPYGVPGNVIQIYGRILAQDYETYNFSMDFIDGPVILEAENDGWITICSLASEQTRGIYPIHLDNGLGTVACRVEGNYIGSHNVSFSVYNKGKSIVHKDAWLISAKQELFLYQTFSDISSVSPATGSLGGGTDLTITGDFFDTPMKVTAAGTPCQIKHISPQKIICTTGAADNNRTFSEIKPGNRGLIFELWDGSDTNLSEVIPGYSWQIVPNASSPYNFLPEKQKLFSARLRGFFMAPETNNYTFWIQADGKASLYLSLSDDPRKKVEVVSISSGTADWSAFWKEDWFHPRKPKSEKYELIAGTMYYLEAVHNGISSNNGMSVGVQLHHTWLNPDVVSTYCREKYRIQANAIQLPEIQMLILSGRGRFSLVWDNVTSNPMSTNVTADQLQHELEELLSVKCEIEPSSANIFLQTGFEQNTENLVNGGVLVSWTEPFCGRFSNFRPKGLIKTSQLIPPYDVTTYTHLCFAYKGYMSNTFYIAVSYSNTFLDIVKKHVTCQWNLKSSPESWKFICINLWRDCLYSSEFLNDLPKNSSVFLHQVDVEAPTAATETLGWFFIDEIIVSDQDLFVFQKEPRSTHPHGNLIESVLVAGIPPIFNVSFFVANYHKNLPLLSLRGGMPLKGSEETDQLLMSMNETGINLTVQRIQGASPPLGGTFQIHLPNIVIPGIPVSISANHLRSLLQNYSDNFTAQYINTSDFFVSKISQNSYQSIWTLTWTSMIGDLPNFIRVSDENLTGLIPTIISYVVIDGGVFIDPIFGDMLATPNNITQVVVRVNDIPANCSGSCTFQYLTEMTPLVNSIDYSTDDTEHIIVHIIGSGFTADHQSLLIEANNLTCKILINASGENSIFLKITPRLTSVEPLTASEIGGLTVTLSGSGLDGINTVLFGSQSCPINFNASNAVKMECRLPPRRGGEATVHLTLISERESTVFANAFTYDSSLNPCIVSMNRNKSGITGGQLLEIGISSFSNYTPFDVKVKIGDTAVQIQTVADHGISLLLPSLAEGLHRLSIFLHHLPLNTSGLEPFIQYVTEIFRIEPCCGSFLGGTLLTISGIGFSYSPALVLVLIDFQPCQFLTIMVSKVRQMEDMYVFIGGSSCTNVTSNGTSLQCVLPQLPTGEHNVTGGIVQRGWASSSLVFTSVLTVITVENSHGNLDGGEIYIHGNGFSPGNTSVSICDSPCEMLNVTTTTDLSCLTGPLNASLAVLCTMTYSAEENGEDCKAAGAALIQCDIQIKANADVVTTATPFLFFCDDLAYSSLRSNKTSINSSNVHFFGLLLSPKVERDEVLIYNSSCNITMETEAEMECEGPNQPITAKITEIWKNWGQNTQNTLQIQFCGRWSKNMTWLNGHPPQDGDNVIVERGHILLLDTNTSVLNMLHVKGGKLAFIDSGSLELHAHSILVSDGGELQIGSPRKPFCDMAHIHLHGSTYSEGFFPYGVKFLAVRNGILSMHGCVPKITVTYLKSAAYPNETKLDLIDFVDWKPGDEVVVCGGSFEGAQKKKEILTIKEIKGTELYITSPLRYSYAVTEKEVLKEHLTFRAVVALLSRNLVIQGNVTSEKISHLQLCKATAVSGDNSNCLYKRTERKPGSQDMGGIVIVESYYDKESLLHLAGVQFHHVGQAFQRHFGALTLVGNAQMTKSYMQHCVVLDSFAQGISLSGISDFKIENNTFYNIMGHGIKIGAWNGNNKIRHNTIIGLVGTDGLSNTEVLSPAGIYIQSPDNLIESNMVCGTGHGYFFHLPPSRLGEPVKSFSNNVAHSCSRYGLLIHPAYHPQKRNNTEPVIFQNFSAWQCKGGVQIISTSNLQLWNFHISSCKDFGINIVESLGNTSVVNSLLIGHFHEKDESCMLTGLKTPQKHELLISRTTFMNFDSHNCIAITTCSGCYQGQGGFPVRTDQVLFLNAPNWLSFPFPHCAILKDLDGSLTGQPGSQILPSLDILPDSCRTIVNASQAVNASCCFANVTFHRMSLSLKFPIFSSNLTVTNSHNKVITVNYVSDTLSNANGWMGLLLDQEIYTLSFSSPLLQRNLQYIATFDNFAVGNYLLLEHEGLPVHSQVTVLCGRRQGLLLQAIPSHRHHKACDSFFNKKTKKLTYLVTGKGLIQVTFKVEDIFPLSEPGPVPSFSPPIFRWSLAESWNDVTMGWGGYNKSIPSADEDVNEDVIILPNRTILVDMNLPPLRGLYIQGTLEFSLNTSHLLSVACIVIAAGGVLKVGTLQHPLEERRKVHILLRASERVNCDRLNGLNVGPGTIGVFGKLQMHSVYTKKSWTYLGNDVAPGNERVMVQDHLDWHQGDSIVVSSSSYEAHQAEIITLEKVNNRSIRIRERLLHRHIGYSHRLEDGQWILLAAEVGLLTRNIQIKSDMDCIGRLLVRPWDYANQDAGVLQLSNHSPQLWSWYSSHYNTSFDCIKDRIQPLSANETNTDRAPRNPWRGRIGMLWPSFTSDCNWWPDAPWHKIRNYSIVLGVTTLQDITFDGFRKSCYTGDQDTCIMTNPGHGGILHLITSEQTRMLHISEQNMFYFHPLQTRVNEPSSSGNAICGNSRKALFKDLDGSALGLDSPVSVFQKSELDWEQACQDAGIYREEGKCILKPLSNVYFSSVPTTENSRNGSRPTSWSCLYVCPYSISVWIQPSNGVVERPLLRQPQIIFLDKKGRRIVSLGFPSKPWFVTAYLKNHPEIMLKGNKRVMVQDGQASFQNLLVSSSCSDCHFIFKVTSPPGAALSVESNSFTVSPVAVSEKAAIIFTALLCSVASMLVLGCVVICWLKKSKKNRNKLRQSLKNKKCPQIKENQVNCNIHQHSTGKENEHSTSMREDMKLCEELTEEPLKKLHQGALNIPLAGTAKEITKDHWFHKRESTRESVEFQELHIKELNEWKKTKQHIIDYVQHKEMKEEQFIDQKYKRHKEMPVTRSEEDVRGKQEVTVS</sequence>
<dbReference type="InterPro" id="IPR002909">
    <property type="entry name" value="IPT_dom"/>
</dbReference>
<evidence type="ECO:0000256" key="3">
    <source>
        <dbReference type="ARBA" id="ARBA00004316"/>
    </source>
</evidence>
<dbReference type="InterPro" id="IPR013783">
    <property type="entry name" value="Ig-like_fold"/>
</dbReference>
<feature type="transmembrane region" description="Helical" evidence="13">
    <location>
        <begin position="2861"/>
        <end position="2886"/>
    </location>
</feature>
<dbReference type="GO" id="GO:0005886">
    <property type="term" value="C:plasma membrane"/>
    <property type="evidence" value="ECO:0007669"/>
    <property type="project" value="UniProtKB-SubCell"/>
</dbReference>
<accession>A0AAW1CAK4</accession>
<keyword evidence="4" id="KW-1003">Cell membrane</keyword>
<proteinExistence type="predicted"/>
<feature type="chain" id="PRO_5043912134" evidence="14">
    <location>
        <begin position="18"/>
        <end position="3045"/>
    </location>
</feature>
<dbReference type="SUPFAM" id="SSF56988">
    <property type="entry name" value="Anthrax protective antigen"/>
    <property type="match status" value="1"/>
</dbReference>
<keyword evidence="18" id="KW-1185">Reference proteome</keyword>
<keyword evidence="6 14" id="KW-0732">Signal</keyword>
<dbReference type="InterPro" id="IPR011050">
    <property type="entry name" value="Pectin_lyase_fold/virulence"/>
</dbReference>
<keyword evidence="9 13" id="KW-0472">Membrane</keyword>
<dbReference type="InterPro" id="IPR055401">
    <property type="entry name" value="CEMIP_beta-hel_dom"/>
</dbReference>
<keyword evidence="10" id="KW-0325">Glycoprotein</keyword>
<evidence type="ECO:0000259" key="16">
    <source>
        <dbReference type="PROSITE" id="PS51820"/>
    </source>
</evidence>
<dbReference type="GO" id="GO:0042995">
    <property type="term" value="C:cell projection"/>
    <property type="evidence" value="ECO:0007669"/>
    <property type="project" value="UniProtKB-SubCell"/>
</dbReference>
<dbReference type="InterPro" id="IPR006626">
    <property type="entry name" value="PbH1"/>
</dbReference>
<dbReference type="InterPro" id="IPR037524">
    <property type="entry name" value="PA14/GLEYA"/>
</dbReference>
<evidence type="ECO:0000313" key="18">
    <source>
        <dbReference type="Proteomes" id="UP001474421"/>
    </source>
</evidence>
<feature type="domain" description="G8" evidence="15">
    <location>
        <begin position="1470"/>
        <end position="1591"/>
    </location>
</feature>
<dbReference type="PANTHER" id="PTHR46769">
    <property type="entry name" value="POLYCYSTIC KIDNEY AND HEPATIC DISEASE 1 (AUTOSOMAL RECESSIVE)-LIKE 1"/>
    <property type="match status" value="1"/>
</dbReference>
<feature type="domain" description="G8" evidence="15">
    <location>
        <begin position="2265"/>
        <end position="2396"/>
    </location>
</feature>
<evidence type="ECO:0000256" key="11">
    <source>
        <dbReference type="ARBA" id="ARBA00023273"/>
    </source>
</evidence>
<dbReference type="SUPFAM" id="SSF81296">
    <property type="entry name" value="E set domains"/>
    <property type="match status" value="4"/>
</dbReference>
<evidence type="ECO:0000256" key="2">
    <source>
        <dbReference type="ARBA" id="ARBA00004236"/>
    </source>
</evidence>
<evidence type="ECO:0000256" key="13">
    <source>
        <dbReference type="SAM" id="Phobius"/>
    </source>
</evidence>
<keyword evidence="8 13" id="KW-1133">Transmembrane helix</keyword>
<evidence type="ECO:0000313" key="17">
    <source>
        <dbReference type="EMBL" id="KAK9411062.1"/>
    </source>
</evidence>
<dbReference type="Pfam" id="PF01833">
    <property type="entry name" value="TIG"/>
    <property type="match status" value="5"/>
</dbReference>
<evidence type="ECO:0000256" key="6">
    <source>
        <dbReference type="ARBA" id="ARBA00022729"/>
    </source>
</evidence>
<feature type="region of interest" description="Disordered" evidence="12">
    <location>
        <begin position="3017"/>
        <end position="3045"/>
    </location>
</feature>
<evidence type="ECO:0000256" key="14">
    <source>
        <dbReference type="SAM" id="SignalP"/>
    </source>
</evidence>
<dbReference type="PROSITE" id="PS51484">
    <property type="entry name" value="G8"/>
    <property type="match status" value="2"/>
</dbReference>